<keyword evidence="3" id="KW-1185">Reference proteome</keyword>
<dbReference type="InterPro" id="IPR027417">
    <property type="entry name" value="P-loop_NTPase"/>
</dbReference>
<protein>
    <recommendedName>
        <fullName evidence="1">Double-GTPase 2 domain-containing protein</fullName>
    </recommendedName>
</protein>
<gene>
    <name evidence="2" type="ORF">HLH36_18765</name>
</gene>
<reference evidence="2 3" key="1">
    <citation type="submission" date="2020-04" db="EMBL/GenBank/DDBJ databases">
        <title>Description of novel Gluconacetobacter.</title>
        <authorList>
            <person name="Sombolestani A."/>
        </authorList>
    </citation>
    <scope>NUCLEOTIDE SEQUENCE [LARGE SCALE GENOMIC DNA]</scope>
    <source>
        <strain evidence="2 3">LMG 27801</strain>
    </source>
</reference>
<evidence type="ECO:0000313" key="2">
    <source>
        <dbReference type="EMBL" id="MBB2170359.1"/>
    </source>
</evidence>
<evidence type="ECO:0000313" key="3">
    <source>
        <dbReference type="Proteomes" id="UP000559860"/>
    </source>
</evidence>
<dbReference type="InterPro" id="IPR045528">
    <property type="entry name" value="DO-GTPase2"/>
</dbReference>
<evidence type="ECO:0000259" key="1">
    <source>
        <dbReference type="Pfam" id="PF19993"/>
    </source>
</evidence>
<comment type="caution">
    <text evidence="2">The sequence shown here is derived from an EMBL/GenBank/DDBJ whole genome shotgun (WGS) entry which is preliminary data.</text>
</comment>
<dbReference type="EMBL" id="JABEQD010000023">
    <property type="protein sequence ID" value="MBB2170359.1"/>
    <property type="molecule type" value="Genomic_DNA"/>
</dbReference>
<feature type="domain" description="Double-GTPase 2" evidence="1">
    <location>
        <begin position="72"/>
        <end position="291"/>
    </location>
</feature>
<dbReference type="AlphaFoldDB" id="A0A7W4IWH7"/>
<dbReference type="Gene3D" id="3.40.50.300">
    <property type="entry name" value="P-loop containing nucleotide triphosphate hydrolases"/>
    <property type="match status" value="1"/>
</dbReference>
<dbReference type="SUPFAM" id="SSF52540">
    <property type="entry name" value="P-loop containing nucleoside triphosphate hydrolases"/>
    <property type="match status" value="1"/>
</dbReference>
<dbReference type="RefSeq" id="WP_182987802.1">
    <property type="nucleotide sequence ID" value="NZ_JABEQD010000023.1"/>
</dbReference>
<accession>A0A7W4IWH7</accession>
<organism evidence="2 3">
    <name type="scientific">Gluconacetobacter aggeris</name>
    <dbReference type="NCBI Taxonomy" id="1286186"/>
    <lineage>
        <taxon>Bacteria</taxon>
        <taxon>Pseudomonadati</taxon>
        <taxon>Pseudomonadota</taxon>
        <taxon>Alphaproteobacteria</taxon>
        <taxon>Acetobacterales</taxon>
        <taxon>Acetobacteraceae</taxon>
        <taxon>Gluconacetobacter</taxon>
    </lineage>
</organism>
<name>A0A7W4IWH7_9PROT</name>
<dbReference type="Pfam" id="PF19993">
    <property type="entry name" value="DO-GTPase2"/>
    <property type="match status" value="1"/>
</dbReference>
<proteinExistence type="predicted"/>
<sequence length="318" mass="34076">MTACSRPTCFAPESTCDLGFLDRAKCPGWKRRDEAAAAQGETETDELLLPWSGSAIGLVDLGFVAGRTKPLVVGIVGPQNAGKTTLLAAWYLLIGRGLTGSDQRRFAGSYSLAGWEAVASALRWTPGHQPSFPPHTTSRSGRAPGLLHLAFRTANGEVRGYTLTDAPGEWFQKWAVNREAVEGEGARWVAEHADLFLLIADREALSGPNMGSARGSIQILAHRLAAERAGRPVALVWTKSDVAVATEMEKAVRDAVLGPMPDAHEFSVSIAASADDASDTGQGLLELLDWTLEIRRERVSLPPVEASSSDPLFMFGAR</sequence>
<dbReference type="Proteomes" id="UP000559860">
    <property type="component" value="Unassembled WGS sequence"/>
</dbReference>